<evidence type="ECO:0000256" key="5">
    <source>
        <dbReference type="SAM" id="SignalP"/>
    </source>
</evidence>
<dbReference type="OrthoDB" id="9789237at2"/>
<dbReference type="InterPro" id="IPR036909">
    <property type="entry name" value="Cyt_c-like_dom_sf"/>
</dbReference>
<dbReference type="EMBL" id="RJJR01000001">
    <property type="protein sequence ID" value="RNI39821.1"/>
    <property type="molecule type" value="Genomic_DNA"/>
</dbReference>
<evidence type="ECO:0000256" key="1">
    <source>
        <dbReference type="ARBA" id="ARBA00022617"/>
    </source>
</evidence>
<dbReference type="GO" id="GO:0020037">
    <property type="term" value="F:heme binding"/>
    <property type="evidence" value="ECO:0007669"/>
    <property type="project" value="InterPro"/>
</dbReference>
<evidence type="ECO:0000256" key="3">
    <source>
        <dbReference type="ARBA" id="ARBA00023004"/>
    </source>
</evidence>
<evidence type="ECO:0000259" key="6">
    <source>
        <dbReference type="PROSITE" id="PS51007"/>
    </source>
</evidence>
<protein>
    <submittedName>
        <fullName evidence="7">Cytochrome c</fullName>
    </submittedName>
</protein>
<gene>
    <name evidence="7" type="ORF">EFY79_00525</name>
</gene>
<keyword evidence="8" id="KW-1185">Reference proteome</keyword>
<proteinExistence type="predicted"/>
<dbReference type="Proteomes" id="UP000267223">
    <property type="component" value="Unassembled WGS sequence"/>
</dbReference>
<dbReference type="AlphaFoldDB" id="A0A3M9NPU2"/>
<keyword evidence="5" id="KW-0732">Signal</keyword>
<dbReference type="GO" id="GO:0009055">
    <property type="term" value="F:electron transfer activity"/>
    <property type="evidence" value="ECO:0007669"/>
    <property type="project" value="InterPro"/>
</dbReference>
<keyword evidence="2 4" id="KW-0479">Metal-binding</keyword>
<dbReference type="RefSeq" id="WP_123118712.1">
    <property type="nucleotide sequence ID" value="NZ_RJJR01000001.1"/>
</dbReference>
<reference evidence="7 8" key="1">
    <citation type="submission" date="2018-11" db="EMBL/GenBank/DDBJ databases">
        <title>Draft genome sequence of Ferruginibacter sp. BO-59.</title>
        <authorList>
            <person name="Im W.T."/>
        </authorList>
    </citation>
    <scope>NUCLEOTIDE SEQUENCE [LARGE SCALE GENOMIC DNA]</scope>
    <source>
        <strain evidence="7 8">BO-59</strain>
    </source>
</reference>
<evidence type="ECO:0000256" key="2">
    <source>
        <dbReference type="ARBA" id="ARBA00022723"/>
    </source>
</evidence>
<organism evidence="7 8">
    <name type="scientific">Hanamia caeni</name>
    <dbReference type="NCBI Taxonomy" id="2294116"/>
    <lineage>
        <taxon>Bacteria</taxon>
        <taxon>Pseudomonadati</taxon>
        <taxon>Bacteroidota</taxon>
        <taxon>Chitinophagia</taxon>
        <taxon>Chitinophagales</taxon>
        <taxon>Chitinophagaceae</taxon>
        <taxon>Hanamia</taxon>
    </lineage>
</organism>
<dbReference type="PROSITE" id="PS51007">
    <property type="entry name" value="CYTC"/>
    <property type="match status" value="1"/>
</dbReference>
<dbReference type="GO" id="GO:0046872">
    <property type="term" value="F:metal ion binding"/>
    <property type="evidence" value="ECO:0007669"/>
    <property type="project" value="UniProtKB-KW"/>
</dbReference>
<accession>A0A3M9NPU2</accession>
<dbReference type="InterPro" id="IPR009056">
    <property type="entry name" value="Cyt_c-like_dom"/>
</dbReference>
<dbReference type="SUPFAM" id="SSF46626">
    <property type="entry name" value="Cytochrome c"/>
    <property type="match status" value="1"/>
</dbReference>
<feature type="chain" id="PRO_5018148462" evidence="5">
    <location>
        <begin position="26"/>
        <end position="114"/>
    </location>
</feature>
<dbReference type="PROSITE" id="PS51257">
    <property type="entry name" value="PROKAR_LIPOPROTEIN"/>
    <property type="match status" value="1"/>
</dbReference>
<feature type="signal peptide" evidence="5">
    <location>
        <begin position="1"/>
        <end position="25"/>
    </location>
</feature>
<evidence type="ECO:0000313" key="7">
    <source>
        <dbReference type="EMBL" id="RNI39821.1"/>
    </source>
</evidence>
<sequence>MKNLYLKSGLLFFVFAIFVVSCKDAADHPKEALATTAPDLKNVQVTLPTAAGSQTFNANCVICHSAALVATQPDFPEKTWASIVTKMRKTFGAPVSDSAAKIIIQYLATVKGKS</sequence>
<keyword evidence="3 4" id="KW-0408">Iron</keyword>
<feature type="domain" description="Cytochrome c" evidence="6">
    <location>
        <begin position="47"/>
        <end position="114"/>
    </location>
</feature>
<evidence type="ECO:0000313" key="8">
    <source>
        <dbReference type="Proteomes" id="UP000267223"/>
    </source>
</evidence>
<comment type="caution">
    <text evidence="7">The sequence shown here is derived from an EMBL/GenBank/DDBJ whole genome shotgun (WGS) entry which is preliminary data.</text>
</comment>
<keyword evidence="1 4" id="KW-0349">Heme</keyword>
<evidence type="ECO:0000256" key="4">
    <source>
        <dbReference type="PROSITE-ProRule" id="PRU00433"/>
    </source>
</evidence>
<name>A0A3M9NPU2_9BACT</name>
<dbReference type="Gene3D" id="1.10.760.10">
    <property type="entry name" value="Cytochrome c-like domain"/>
    <property type="match status" value="1"/>
</dbReference>